<evidence type="ECO:0000313" key="4">
    <source>
        <dbReference type="Proteomes" id="UP001253458"/>
    </source>
</evidence>
<sequence>MIMDTVGQGGRNSLNDTMIVQRLLNEIDMPGVQQLVADGSPGARTIFKIQAFQRSIGITRPDGLIRPGSKTMTELMCRADAENTVQAKLALTNPAPSSADLGAPWIATAERELGQKEVAGASANPRIMEYHKAAKYWAKDDSGKKDAWCGSFVAWVMSQHGYAPPPNAFRAKEWSNFGVELKGPVYGAICIKSRSGGGHVAFAVGQSRDGKHYFMLGGNQGNEVNISRYPAGVWDAFTFPSGAAQGKALPVFQGTSSEAGSEA</sequence>
<protein>
    <submittedName>
        <fullName evidence="1">Uncharacterized protein (TIGR02594 family)</fullName>
    </submittedName>
</protein>
<dbReference type="AlphaFoldDB" id="A0AAJ2BTE0"/>
<dbReference type="EMBL" id="JAVDTL010000005">
    <property type="protein sequence ID" value="MDR6768262.1"/>
    <property type="molecule type" value="Genomic_DNA"/>
</dbReference>
<dbReference type="Gene3D" id="3.90.1720.10">
    <property type="entry name" value="endopeptidase domain like (from Nostoc punctiforme)"/>
    <property type="match status" value="1"/>
</dbReference>
<gene>
    <name evidence="1" type="ORF">J2W88_003564</name>
    <name evidence="2" type="ORF">J2W93_002546</name>
</gene>
<organism evidence="1 4">
    <name type="scientific">Acidovorax delafieldii</name>
    <name type="common">Pseudomonas delafieldii</name>
    <dbReference type="NCBI Taxonomy" id="47920"/>
    <lineage>
        <taxon>Bacteria</taxon>
        <taxon>Pseudomonadati</taxon>
        <taxon>Pseudomonadota</taxon>
        <taxon>Betaproteobacteria</taxon>
        <taxon>Burkholderiales</taxon>
        <taxon>Comamonadaceae</taxon>
        <taxon>Acidovorax</taxon>
    </lineage>
</organism>
<name>A0AAJ2BTE0_ACIDE</name>
<dbReference type="Proteomes" id="UP001253458">
    <property type="component" value="Unassembled WGS sequence"/>
</dbReference>
<proteinExistence type="predicted"/>
<reference evidence="1 3" key="1">
    <citation type="submission" date="2023-07" db="EMBL/GenBank/DDBJ databases">
        <title>Sorghum-associated microbial communities from plants grown in Nebraska, USA.</title>
        <authorList>
            <person name="Schachtman D."/>
        </authorList>
    </citation>
    <scope>NUCLEOTIDE SEQUENCE</scope>
    <source>
        <strain evidence="2 3">BE105</strain>
        <strain evidence="1">BE69</strain>
    </source>
</reference>
<dbReference type="NCBIfam" id="TIGR02594">
    <property type="entry name" value="TIGR02594 family protein"/>
    <property type="match status" value="1"/>
</dbReference>
<dbReference type="InterPro" id="IPR013423">
    <property type="entry name" value="CHP02594"/>
</dbReference>
<evidence type="ECO:0000313" key="1">
    <source>
        <dbReference type="EMBL" id="MDR6768262.1"/>
    </source>
</evidence>
<accession>A0AAJ2BTE0</accession>
<dbReference type="EMBL" id="JAVDTS010000003">
    <property type="protein sequence ID" value="MDR6837708.1"/>
    <property type="molecule type" value="Genomic_DNA"/>
</dbReference>
<evidence type="ECO:0000313" key="3">
    <source>
        <dbReference type="Proteomes" id="UP001249076"/>
    </source>
</evidence>
<keyword evidence="3" id="KW-1185">Reference proteome</keyword>
<dbReference type="RefSeq" id="WP_209818135.1">
    <property type="nucleotide sequence ID" value="NZ_JAVDTL010000005.1"/>
</dbReference>
<dbReference type="Proteomes" id="UP001249076">
    <property type="component" value="Unassembled WGS sequence"/>
</dbReference>
<evidence type="ECO:0000313" key="2">
    <source>
        <dbReference type="EMBL" id="MDR6837708.1"/>
    </source>
</evidence>
<comment type="caution">
    <text evidence="1">The sequence shown here is derived from an EMBL/GenBank/DDBJ whole genome shotgun (WGS) entry which is preliminary data.</text>
</comment>